<organism evidence="10 11">
    <name type="scientific">Litorimonas taeanensis</name>
    <dbReference type="NCBI Taxonomy" id="568099"/>
    <lineage>
        <taxon>Bacteria</taxon>
        <taxon>Pseudomonadati</taxon>
        <taxon>Pseudomonadota</taxon>
        <taxon>Alphaproteobacteria</taxon>
        <taxon>Maricaulales</taxon>
        <taxon>Robiginitomaculaceae</taxon>
    </lineage>
</organism>
<dbReference type="AlphaFoldDB" id="A0A420WDI9"/>
<dbReference type="FunFam" id="1.20.58.220:FF:000004">
    <property type="entry name" value="Phosphate-specific transport system accessory protein PhoU"/>
    <property type="match status" value="1"/>
</dbReference>
<dbReference type="InterPro" id="IPR028366">
    <property type="entry name" value="PhoU"/>
</dbReference>
<keyword evidence="6 8" id="KW-0592">Phosphate transport</keyword>
<reference evidence="10 11" key="1">
    <citation type="submission" date="2018-10" db="EMBL/GenBank/DDBJ databases">
        <title>Genomic Encyclopedia of Type Strains, Phase IV (KMG-IV): sequencing the most valuable type-strain genomes for metagenomic binning, comparative biology and taxonomic classification.</title>
        <authorList>
            <person name="Goeker M."/>
        </authorList>
    </citation>
    <scope>NUCLEOTIDE SEQUENCE [LARGE SCALE GENOMIC DNA]</scope>
    <source>
        <strain evidence="10 11">DSM 22008</strain>
    </source>
</reference>
<feature type="domain" description="PhoU" evidence="9">
    <location>
        <begin position="23"/>
        <end position="108"/>
    </location>
</feature>
<proteinExistence type="inferred from homology"/>
<feature type="domain" description="PhoU" evidence="9">
    <location>
        <begin position="126"/>
        <end position="211"/>
    </location>
</feature>
<name>A0A420WDI9_9PROT</name>
<dbReference type="SUPFAM" id="SSF109755">
    <property type="entry name" value="PhoU-like"/>
    <property type="match status" value="1"/>
</dbReference>
<dbReference type="EMBL" id="RBII01000002">
    <property type="protein sequence ID" value="RKQ69053.1"/>
    <property type="molecule type" value="Genomic_DNA"/>
</dbReference>
<evidence type="ECO:0000256" key="3">
    <source>
        <dbReference type="ARBA" id="ARBA00011738"/>
    </source>
</evidence>
<dbReference type="InterPro" id="IPR038078">
    <property type="entry name" value="PhoU-like_sf"/>
</dbReference>
<dbReference type="PANTHER" id="PTHR42930:SF3">
    <property type="entry name" value="PHOSPHATE-SPECIFIC TRANSPORT SYSTEM ACCESSORY PROTEIN PHOU"/>
    <property type="match status" value="1"/>
</dbReference>
<comment type="subcellular location">
    <subcellularLocation>
        <location evidence="1 8">Cytoplasm</location>
    </subcellularLocation>
</comment>
<gene>
    <name evidence="10" type="ORF">DES40_1833</name>
</gene>
<evidence type="ECO:0000256" key="4">
    <source>
        <dbReference type="ARBA" id="ARBA00022448"/>
    </source>
</evidence>
<dbReference type="GO" id="GO:0045936">
    <property type="term" value="P:negative regulation of phosphate metabolic process"/>
    <property type="evidence" value="ECO:0007669"/>
    <property type="project" value="InterPro"/>
</dbReference>
<comment type="similarity">
    <text evidence="2 8">Belongs to the PhoU family.</text>
</comment>
<evidence type="ECO:0000259" key="9">
    <source>
        <dbReference type="Pfam" id="PF01895"/>
    </source>
</evidence>
<comment type="subunit">
    <text evidence="3 8">Homodimer.</text>
</comment>
<evidence type="ECO:0000256" key="5">
    <source>
        <dbReference type="ARBA" id="ARBA00022490"/>
    </source>
</evidence>
<sequence>MNKLADHIVSGYDADLNDLNAKLSQMGSLAETMLSDVIRSLKKRDNELAEAVIAADSQVNRFQEEIDEDALRIVALRHPMASDLRRVMGAVRVANDMERVGDLAEGIAWRTLSLNEVDRLSLAKGVARMGKMVKGQLSQALDALLREDTDLAVQIWLADEDVDEMYNSIFRELLTYMMADPRTITASASLLFIAKNMERIGDLATNICESIYFTVNGTQLIRDHRVEKARKNGK</sequence>
<comment type="caution">
    <text evidence="10">The sequence shown here is derived from an EMBL/GenBank/DDBJ whole genome shotgun (WGS) entry which is preliminary data.</text>
</comment>
<dbReference type="NCBIfam" id="TIGR02135">
    <property type="entry name" value="phoU_full"/>
    <property type="match status" value="1"/>
</dbReference>
<evidence type="ECO:0000256" key="2">
    <source>
        <dbReference type="ARBA" id="ARBA00008107"/>
    </source>
</evidence>
<dbReference type="PANTHER" id="PTHR42930">
    <property type="entry name" value="PHOSPHATE-SPECIFIC TRANSPORT SYSTEM ACCESSORY PROTEIN PHOU"/>
    <property type="match status" value="1"/>
</dbReference>
<dbReference type="FunCoup" id="A0A420WDI9">
    <property type="interactions" value="398"/>
</dbReference>
<dbReference type="GO" id="GO:0030643">
    <property type="term" value="P:intracellular phosphate ion homeostasis"/>
    <property type="evidence" value="ECO:0007669"/>
    <property type="project" value="InterPro"/>
</dbReference>
<dbReference type="PIRSF" id="PIRSF003107">
    <property type="entry name" value="PhoU"/>
    <property type="match status" value="1"/>
</dbReference>
<keyword evidence="4 8" id="KW-0813">Transport</keyword>
<evidence type="ECO:0000313" key="11">
    <source>
        <dbReference type="Proteomes" id="UP000282211"/>
    </source>
</evidence>
<evidence type="ECO:0000256" key="1">
    <source>
        <dbReference type="ARBA" id="ARBA00004496"/>
    </source>
</evidence>
<dbReference type="InterPro" id="IPR026022">
    <property type="entry name" value="PhoU_dom"/>
</dbReference>
<dbReference type="Pfam" id="PF01895">
    <property type="entry name" value="PhoU"/>
    <property type="match status" value="2"/>
</dbReference>
<dbReference type="GO" id="GO:0005737">
    <property type="term" value="C:cytoplasm"/>
    <property type="evidence" value="ECO:0007669"/>
    <property type="project" value="UniProtKB-SubCell"/>
</dbReference>
<keyword evidence="11" id="KW-1185">Reference proteome</keyword>
<evidence type="ECO:0000256" key="6">
    <source>
        <dbReference type="ARBA" id="ARBA00022592"/>
    </source>
</evidence>
<comment type="function">
    <text evidence="7 8">Plays a role in the regulation of phosphate uptake.</text>
</comment>
<dbReference type="GO" id="GO:0006817">
    <property type="term" value="P:phosphate ion transport"/>
    <property type="evidence" value="ECO:0007669"/>
    <property type="project" value="UniProtKB-KW"/>
</dbReference>
<evidence type="ECO:0000256" key="7">
    <source>
        <dbReference type="ARBA" id="ARBA00056181"/>
    </source>
</evidence>
<evidence type="ECO:0000313" key="10">
    <source>
        <dbReference type="EMBL" id="RKQ69053.1"/>
    </source>
</evidence>
<dbReference type="Gene3D" id="1.20.58.220">
    <property type="entry name" value="Phosphate transport system protein phou homolog 2, domain 2"/>
    <property type="match status" value="2"/>
</dbReference>
<dbReference type="InParanoid" id="A0A420WDI9"/>
<keyword evidence="5 8" id="KW-0963">Cytoplasm</keyword>
<evidence type="ECO:0000256" key="8">
    <source>
        <dbReference type="PIRNR" id="PIRNR003107"/>
    </source>
</evidence>
<accession>A0A420WDI9</accession>
<dbReference type="Proteomes" id="UP000282211">
    <property type="component" value="Unassembled WGS sequence"/>
</dbReference>
<protein>
    <recommendedName>
        <fullName evidence="8">Phosphate-specific transport system accessory protein PhoU</fullName>
    </recommendedName>
</protein>